<dbReference type="SUPFAM" id="SSF52540">
    <property type="entry name" value="P-loop containing nucleoside triphosphate hydrolases"/>
    <property type="match status" value="1"/>
</dbReference>
<sequence>MSFRSKQAEILQRVQPGTCQWFFDHETYAGWRDGQIKTVWCPGIPGAGKTRLVSLVIDRLQNASSGAALAYIYCDFQNREAQTPLNILSSILEQVTRHAGGDVLPPVLLSLYESHKKYDTRPTLTEISGVLGTICSSLKAVCIVLDALDECCESEDEALSLVSSILAIGPTVHLLCTSRSSTTFEAFFKDTPRIEISAHDDDIRTVVNAHVTTQPRLLRHVQADPTLQDDIVLSIIEVSQGMFLLAALHLESLGRKISRKEVRAALGALPRTLDVTYEQALHRIRSQAEEFADLAESILFWVLCAREPLTIHQLQHLYGTRSLAHGEQLEDDDLPDAETLMAVCGGLMILDGSCRSVRLVHYTAQEYFERVHQGRIISTKFDLTKSSIAYLTLPNFANGVCTSDKAMTARLDRFPLLTYAARYWGAEAAAVNWETLRATLTEFTSNQVAVSVANQARHLPQHRNAHWSQEFPRNVPALVLAASFDLPDILRRMVEDGHDIGGHGSDRETPLIRAASLGHGGSVTTLLEFGAYVNATDANGETALSRAAAGANNIVVKALLAGGADVNIKGAAGWTVLMSAVSSGSLELVQRITEARADVSACTDWGDSALSLATRSGQEAIALYLADQGANLPNSVAGRRTSVVAARKGFATLVRRLTANYGALAAEQLQRQGHVPQRELAMIAEVDEPQGDDSSDVKVHLSEVLDGLDYTRGFHRRYDVGKKLGTGHSARVHVCESKITGVRYAVKIFETRQLYGLREIYRNEIISLKVAKHPNIVRLVDVVVQDAMDELFIVMELAPEGQLFDYIVNHQKLSEGEARKVFSQLFSALAYLHTEGWVHRDIKPENIVLLDQDLNIKLTDFGLCTNLKEKSSRVGNIGLATTLCGTPNYVAPEILAEAKLRSYSCLVDVWSAGVVLYVCLCGFPPFSDELYSKNFPYTQTQQIKEGRFDYPSPYWDSVGDPALDLIDSMIMVDPEKRFTADQCLKHVWMTTPA</sequence>
<protein>
    <recommendedName>
        <fullName evidence="6">Protein kinase domain-containing protein</fullName>
    </recommendedName>
</protein>
<name>A0A420YIY1_9PEZI</name>
<keyword evidence="1" id="KW-0677">Repeat</keyword>
<dbReference type="Gene3D" id="1.25.40.20">
    <property type="entry name" value="Ankyrin repeat-containing domain"/>
    <property type="match status" value="1"/>
</dbReference>
<evidence type="ECO:0000256" key="3">
    <source>
        <dbReference type="ARBA" id="ARBA00022840"/>
    </source>
</evidence>
<dbReference type="Pfam" id="PF22939">
    <property type="entry name" value="WHD_GPIID"/>
    <property type="match status" value="1"/>
</dbReference>
<dbReference type="PROSITE" id="PS50088">
    <property type="entry name" value="ANK_REPEAT"/>
    <property type="match status" value="2"/>
</dbReference>
<gene>
    <name evidence="7" type="ORF">DL546_007382</name>
</gene>
<dbReference type="Pfam" id="PF00023">
    <property type="entry name" value="Ank"/>
    <property type="match status" value="1"/>
</dbReference>
<dbReference type="Gene3D" id="3.40.50.300">
    <property type="entry name" value="P-loop containing nucleotide triphosphate hydrolases"/>
    <property type="match status" value="1"/>
</dbReference>
<keyword evidence="3 5" id="KW-0067">ATP-binding</keyword>
<evidence type="ECO:0000256" key="2">
    <source>
        <dbReference type="ARBA" id="ARBA00022741"/>
    </source>
</evidence>
<dbReference type="InterPro" id="IPR011009">
    <property type="entry name" value="Kinase-like_dom_sf"/>
</dbReference>
<keyword evidence="4" id="KW-0040">ANK repeat</keyword>
<dbReference type="OrthoDB" id="448455at2759"/>
<dbReference type="PANTHER" id="PTHR10039:SF15">
    <property type="entry name" value="NACHT DOMAIN-CONTAINING PROTEIN"/>
    <property type="match status" value="1"/>
</dbReference>
<dbReference type="FunFam" id="1.10.510.10:FF:000571">
    <property type="entry name" value="Maternal embryonic leucine zipper kinase"/>
    <property type="match status" value="1"/>
</dbReference>
<dbReference type="EMBL" id="QVQW01000007">
    <property type="protein sequence ID" value="RKU47805.1"/>
    <property type="molecule type" value="Genomic_DNA"/>
</dbReference>
<organism evidence="7 8">
    <name type="scientific">Coniochaeta pulveracea</name>
    <dbReference type="NCBI Taxonomy" id="177199"/>
    <lineage>
        <taxon>Eukaryota</taxon>
        <taxon>Fungi</taxon>
        <taxon>Dikarya</taxon>
        <taxon>Ascomycota</taxon>
        <taxon>Pezizomycotina</taxon>
        <taxon>Sordariomycetes</taxon>
        <taxon>Sordariomycetidae</taxon>
        <taxon>Coniochaetales</taxon>
        <taxon>Coniochaetaceae</taxon>
        <taxon>Coniochaeta</taxon>
    </lineage>
</organism>
<dbReference type="InterPro" id="IPR002110">
    <property type="entry name" value="Ankyrin_rpt"/>
</dbReference>
<dbReference type="GO" id="GO:0005524">
    <property type="term" value="F:ATP binding"/>
    <property type="evidence" value="ECO:0007669"/>
    <property type="project" value="UniProtKB-UniRule"/>
</dbReference>
<evidence type="ECO:0000259" key="6">
    <source>
        <dbReference type="PROSITE" id="PS50011"/>
    </source>
</evidence>
<dbReference type="Pfam" id="PF12796">
    <property type="entry name" value="Ank_2"/>
    <property type="match status" value="1"/>
</dbReference>
<dbReference type="InterPro" id="IPR054471">
    <property type="entry name" value="GPIID_WHD"/>
</dbReference>
<dbReference type="GO" id="GO:0004672">
    <property type="term" value="F:protein kinase activity"/>
    <property type="evidence" value="ECO:0007669"/>
    <property type="project" value="InterPro"/>
</dbReference>
<dbReference type="Pfam" id="PF00069">
    <property type="entry name" value="Pkinase"/>
    <property type="match status" value="1"/>
</dbReference>
<feature type="repeat" description="ANK" evidence="4">
    <location>
        <begin position="506"/>
        <end position="538"/>
    </location>
</feature>
<dbReference type="InterPro" id="IPR056884">
    <property type="entry name" value="NPHP3-like_N"/>
</dbReference>
<dbReference type="PANTHER" id="PTHR10039">
    <property type="entry name" value="AMELOGENIN"/>
    <property type="match status" value="1"/>
</dbReference>
<dbReference type="SUPFAM" id="SSF48403">
    <property type="entry name" value="Ankyrin repeat"/>
    <property type="match status" value="1"/>
</dbReference>
<feature type="domain" description="Protein kinase" evidence="6">
    <location>
        <begin position="718"/>
        <end position="989"/>
    </location>
</feature>
<accession>A0A420YIY1</accession>
<dbReference type="InterPro" id="IPR017441">
    <property type="entry name" value="Protein_kinase_ATP_BS"/>
</dbReference>
<dbReference type="SMART" id="SM00220">
    <property type="entry name" value="S_TKc"/>
    <property type="match status" value="1"/>
</dbReference>
<dbReference type="InterPro" id="IPR027417">
    <property type="entry name" value="P-loop_NTPase"/>
</dbReference>
<dbReference type="PROSITE" id="PS00107">
    <property type="entry name" value="PROTEIN_KINASE_ATP"/>
    <property type="match status" value="1"/>
</dbReference>
<evidence type="ECO:0000256" key="4">
    <source>
        <dbReference type="PROSITE-ProRule" id="PRU00023"/>
    </source>
</evidence>
<keyword evidence="2 5" id="KW-0547">Nucleotide-binding</keyword>
<evidence type="ECO:0000256" key="1">
    <source>
        <dbReference type="ARBA" id="ARBA00022737"/>
    </source>
</evidence>
<keyword evidence="8" id="KW-1185">Reference proteome</keyword>
<dbReference type="Proteomes" id="UP000275385">
    <property type="component" value="Unassembled WGS sequence"/>
</dbReference>
<evidence type="ECO:0000313" key="8">
    <source>
        <dbReference type="Proteomes" id="UP000275385"/>
    </source>
</evidence>
<evidence type="ECO:0000256" key="5">
    <source>
        <dbReference type="PROSITE-ProRule" id="PRU10141"/>
    </source>
</evidence>
<dbReference type="Pfam" id="PF24883">
    <property type="entry name" value="NPHP3_N"/>
    <property type="match status" value="1"/>
</dbReference>
<dbReference type="InterPro" id="IPR000719">
    <property type="entry name" value="Prot_kinase_dom"/>
</dbReference>
<proteinExistence type="predicted"/>
<dbReference type="InterPro" id="IPR036770">
    <property type="entry name" value="Ankyrin_rpt-contain_sf"/>
</dbReference>
<dbReference type="PROSITE" id="PS50297">
    <property type="entry name" value="ANK_REP_REGION"/>
    <property type="match status" value="2"/>
</dbReference>
<comment type="caution">
    <text evidence="7">The sequence shown here is derived from an EMBL/GenBank/DDBJ whole genome shotgun (WGS) entry which is preliminary data.</text>
</comment>
<dbReference type="CDD" id="cd05117">
    <property type="entry name" value="STKc_CAMK"/>
    <property type="match status" value="1"/>
</dbReference>
<reference evidence="7 8" key="1">
    <citation type="submission" date="2018-08" db="EMBL/GenBank/DDBJ databases">
        <title>Draft genome of the lignicolous fungus Coniochaeta pulveracea.</title>
        <authorList>
            <person name="Borstlap C.J."/>
            <person name="De Witt R.N."/>
            <person name="Botha A."/>
            <person name="Volschenk H."/>
        </authorList>
    </citation>
    <scope>NUCLEOTIDE SEQUENCE [LARGE SCALE GENOMIC DNA]</scope>
    <source>
        <strain evidence="7 8">CAB683</strain>
    </source>
</reference>
<dbReference type="AlphaFoldDB" id="A0A420YIY1"/>
<dbReference type="Gene3D" id="1.10.510.10">
    <property type="entry name" value="Transferase(Phosphotransferase) domain 1"/>
    <property type="match status" value="1"/>
</dbReference>
<dbReference type="SMART" id="SM00248">
    <property type="entry name" value="ANK"/>
    <property type="match status" value="5"/>
</dbReference>
<feature type="repeat" description="ANK" evidence="4">
    <location>
        <begin position="539"/>
        <end position="571"/>
    </location>
</feature>
<evidence type="ECO:0000313" key="7">
    <source>
        <dbReference type="EMBL" id="RKU47805.1"/>
    </source>
</evidence>
<dbReference type="PROSITE" id="PS50011">
    <property type="entry name" value="PROTEIN_KINASE_DOM"/>
    <property type="match status" value="1"/>
</dbReference>
<dbReference type="SUPFAM" id="SSF56112">
    <property type="entry name" value="Protein kinase-like (PK-like)"/>
    <property type="match status" value="1"/>
</dbReference>
<dbReference type="STRING" id="177199.A0A420YIY1"/>
<feature type="binding site" evidence="5">
    <location>
        <position position="747"/>
    </location>
    <ligand>
        <name>ATP</name>
        <dbReference type="ChEBI" id="CHEBI:30616"/>
    </ligand>
</feature>